<feature type="region of interest" description="Disordered" evidence="1">
    <location>
        <begin position="47"/>
        <end position="92"/>
    </location>
</feature>
<name>A0A644ZU54_9ZZZZ</name>
<gene>
    <name evidence="2" type="ORF">SDC9_88846</name>
</gene>
<reference evidence="2" key="1">
    <citation type="submission" date="2019-08" db="EMBL/GenBank/DDBJ databases">
        <authorList>
            <person name="Kucharzyk K."/>
            <person name="Murdoch R.W."/>
            <person name="Higgins S."/>
            <person name="Loffler F."/>
        </authorList>
    </citation>
    <scope>NUCLEOTIDE SEQUENCE</scope>
</reference>
<comment type="caution">
    <text evidence="2">The sequence shown here is derived from an EMBL/GenBank/DDBJ whole genome shotgun (WGS) entry which is preliminary data.</text>
</comment>
<evidence type="ECO:0000256" key="1">
    <source>
        <dbReference type="SAM" id="MobiDB-lite"/>
    </source>
</evidence>
<protein>
    <submittedName>
        <fullName evidence="2">Uncharacterized protein</fullName>
    </submittedName>
</protein>
<accession>A0A644ZU54</accession>
<feature type="compositionally biased region" description="Basic and acidic residues" evidence="1">
    <location>
        <begin position="47"/>
        <end position="77"/>
    </location>
</feature>
<sequence>MSKRHRVYHLYSKSLKRITIMKKIIFAAAMVAMMCAGNVVYAQVKKSEPVKTEQTASKKAESSKKTCKETKAKKAESAKTVTPASNAKKGMK</sequence>
<evidence type="ECO:0000313" key="2">
    <source>
        <dbReference type="EMBL" id="MPM42183.1"/>
    </source>
</evidence>
<dbReference type="EMBL" id="VSSQ01009635">
    <property type="protein sequence ID" value="MPM42183.1"/>
    <property type="molecule type" value="Genomic_DNA"/>
</dbReference>
<proteinExistence type="predicted"/>
<dbReference type="AlphaFoldDB" id="A0A644ZU54"/>
<organism evidence="2">
    <name type="scientific">bioreactor metagenome</name>
    <dbReference type="NCBI Taxonomy" id="1076179"/>
    <lineage>
        <taxon>unclassified sequences</taxon>
        <taxon>metagenomes</taxon>
        <taxon>ecological metagenomes</taxon>
    </lineage>
</organism>